<dbReference type="EMBL" id="GGEC01021201">
    <property type="protein sequence ID" value="MBX01685.1"/>
    <property type="molecule type" value="Transcribed_RNA"/>
</dbReference>
<name>A0A2P2K7G9_RHIMU</name>
<reference evidence="1" key="1">
    <citation type="submission" date="2018-02" db="EMBL/GenBank/DDBJ databases">
        <title>Rhizophora mucronata_Transcriptome.</title>
        <authorList>
            <person name="Meera S.P."/>
            <person name="Sreeshan A."/>
            <person name="Augustine A."/>
        </authorList>
    </citation>
    <scope>NUCLEOTIDE SEQUENCE</scope>
    <source>
        <tissue evidence="1">Leaf</tissue>
    </source>
</reference>
<evidence type="ECO:0000313" key="1">
    <source>
        <dbReference type="EMBL" id="MBX01685.1"/>
    </source>
</evidence>
<protein>
    <submittedName>
        <fullName evidence="1">Uncharacterized protein</fullName>
    </submittedName>
</protein>
<sequence>MMFLSLNISPEHPQFFTVFLSFCCCLLSTYNTPTYRAKEPAKCQPISSYHSGSRLNSTP</sequence>
<accession>A0A2P2K7G9</accession>
<dbReference type="AlphaFoldDB" id="A0A2P2K7G9"/>
<organism evidence="1">
    <name type="scientific">Rhizophora mucronata</name>
    <name type="common">Asiatic mangrove</name>
    <dbReference type="NCBI Taxonomy" id="61149"/>
    <lineage>
        <taxon>Eukaryota</taxon>
        <taxon>Viridiplantae</taxon>
        <taxon>Streptophyta</taxon>
        <taxon>Embryophyta</taxon>
        <taxon>Tracheophyta</taxon>
        <taxon>Spermatophyta</taxon>
        <taxon>Magnoliopsida</taxon>
        <taxon>eudicotyledons</taxon>
        <taxon>Gunneridae</taxon>
        <taxon>Pentapetalae</taxon>
        <taxon>rosids</taxon>
        <taxon>fabids</taxon>
        <taxon>Malpighiales</taxon>
        <taxon>Rhizophoraceae</taxon>
        <taxon>Rhizophora</taxon>
    </lineage>
</organism>
<proteinExistence type="predicted"/>